<dbReference type="SUPFAM" id="SSF48452">
    <property type="entry name" value="TPR-like"/>
    <property type="match status" value="1"/>
</dbReference>
<accession>A0A1L0BSD5</accession>
<dbReference type="EMBL" id="LT635766">
    <property type="protein sequence ID" value="SGZ53138.1"/>
    <property type="molecule type" value="Genomic_DNA"/>
</dbReference>
<dbReference type="PROSITE" id="PS50005">
    <property type="entry name" value="TPR"/>
    <property type="match status" value="1"/>
</dbReference>
<dbReference type="InterPro" id="IPR019183">
    <property type="entry name" value="NAA25_NatB_aux_su"/>
</dbReference>
<evidence type="ECO:0000313" key="3">
    <source>
        <dbReference type="EMBL" id="SGZ53138.1"/>
    </source>
</evidence>
<name>A0A1L0BSD5_9ASCO</name>
<evidence type="ECO:0000256" key="2">
    <source>
        <dbReference type="PROSITE-ProRule" id="PRU00339"/>
    </source>
</evidence>
<evidence type="ECO:0000256" key="1">
    <source>
        <dbReference type="ARBA" id="ARBA00006298"/>
    </source>
</evidence>
<dbReference type="PANTHER" id="PTHR22767">
    <property type="entry name" value="N-TERMINAL ACETYLTRANSFERASE-RELATED"/>
    <property type="match status" value="1"/>
</dbReference>
<dbReference type="Pfam" id="PF09797">
    <property type="entry name" value="NatB_MDM20"/>
    <property type="match status" value="1"/>
</dbReference>
<dbReference type="GO" id="GO:0031416">
    <property type="term" value="C:NatB complex"/>
    <property type="evidence" value="ECO:0007669"/>
    <property type="project" value="TreeGrafter"/>
</dbReference>
<comment type="similarity">
    <text evidence="1">Belongs to the MDM20/NAA25 family.</text>
</comment>
<dbReference type="Proteomes" id="UP000182259">
    <property type="component" value="Chromosome III"/>
</dbReference>
<dbReference type="AlphaFoldDB" id="A0A1L0BSD5"/>
<protein>
    <submittedName>
        <fullName evidence="3">CIC11C00000005722</fullName>
    </submittedName>
</protein>
<keyword evidence="2" id="KW-0802">TPR repeat</keyword>
<sequence length="760" mass="88534">MTDDPILDAIKEGRFPSAKRDLASKLKRFPNKSYYWALNCYYLYATGQADQAEKECKTLKQKVPSDTESLELLSEVFTKLGNLRDALEVWENAVKKYPSTDLILTWFDRAVRAFDTRNMQKASLILHKHAKSKRKYGIWAALCYYLAGIDTELDDERSAQLLLALDLLEKSSPLHSNQEIFVKVSVFAEQKEYAAIRDVVLPLKYRELELTIIYLDALEKLEDWNQLSIECKKLLFEEKFNDFDTWKYFIKASKNLGVPISDLKALNVIGTRNSYVANMEIDKVYETSLQESVNAYYDRFASKPCCPVDLSNYELTSDFYDKIAENASELLKSDTLTTSDATTLINIEKLQMIKDSKYQVQWSKYEKYTSPDLSDLYLMFAIQDLKKNWSPEHIVQHIIHLEYYSQEDPENFRVKLWLMNLYGAINTASLVSKVYKNLKIKMIQHDLYLYKLQGEPDLRNLNDLVQIYRFYLTSDGEVDATISKVFEKELYSKLEDLLKFGKRLSISLSRHLAIIKTLSMARSLRNDYYNYFYRVLKENKEEILSDTFSVRDNRDFTTEYKFGIELPQLPIHDSEKIKGKEYVQLHYLKELLITEKNDVEIGKLLKLFNKWTNNPAYTSQLNEFEKHMFKLYMALFKVVKQKGLKDRALQVTFLTKNIDFKKIHQAFISKLEPLSGQTNHVLAGAHEIAALIKLMLNETPLVAAAQKFEKDMADFKLKTQQVEYLASLKGNLDFKGVSSSFVDEQFEILEEGLKNSIYRP</sequence>
<feature type="repeat" description="TPR" evidence="2">
    <location>
        <begin position="67"/>
        <end position="100"/>
    </location>
</feature>
<dbReference type="Gene3D" id="1.25.40.10">
    <property type="entry name" value="Tetratricopeptide repeat domain"/>
    <property type="match status" value="1"/>
</dbReference>
<gene>
    <name evidence="3" type="ORF">SAMEA4029009_CIC11G00000005722</name>
</gene>
<evidence type="ECO:0000313" key="4">
    <source>
        <dbReference type="Proteomes" id="UP000182259"/>
    </source>
</evidence>
<reference evidence="3 4" key="1">
    <citation type="submission" date="2016-10" db="EMBL/GenBank/DDBJ databases">
        <authorList>
            <person name="de Groot N.N."/>
        </authorList>
    </citation>
    <scope>NUCLEOTIDE SEQUENCE [LARGE SCALE GENOMIC DNA]</scope>
    <source>
        <strain evidence="3 4">PYCC 4715</strain>
    </source>
</reference>
<proteinExistence type="inferred from homology"/>
<organism evidence="3 4">
    <name type="scientific">Sungouiella intermedia</name>
    <dbReference type="NCBI Taxonomy" id="45354"/>
    <lineage>
        <taxon>Eukaryota</taxon>
        <taxon>Fungi</taxon>
        <taxon>Dikarya</taxon>
        <taxon>Ascomycota</taxon>
        <taxon>Saccharomycotina</taxon>
        <taxon>Pichiomycetes</taxon>
        <taxon>Metschnikowiaceae</taxon>
        <taxon>Sungouiella</taxon>
    </lineage>
</organism>
<dbReference type="InterPro" id="IPR019734">
    <property type="entry name" value="TPR_rpt"/>
</dbReference>
<dbReference type="InterPro" id="IPR011990">
    <property type="entry name" value="TPR-like_helical_dom_sf"/>
</dbReference>
<dbReference type="PANTHER" id="PTHR22767:SF3">
    <property type="entry name" value="N-ALPHA-ACETYLTRANSFERASE 25, NATB AUXILIARY SUBUNIT"/>
    <property type="match status" value="1"/>
</dbReference>